<evidence type="ECO:0000256" key="3">
    <source>
        <dbReference type="ARBA" id="ARBA00023034"/>
    </source>
</evidence>
<feature type="region of interest" description="Disordered" evidence="4">
    <location>
        <begin position="93"/>
        <end position="123"/>
    </location>
</feature>
<dbReference type="EMBL" id="CAXHTA020000021">
    <property type="protein sequence ID" value="CAL5229778.1"/>
    <property type="molecule type" value="Genomic_DNA"/>
</dbReference>
<feature type="signal peptide" evidence="5">
    <location>
        <begin position="1"/>
        <end position="24"/>
    </location>
</feature>
<keyword evidence="8" id="KW-1185">Reference proteome</keyword>
<comment type="caution">
    <text evidence="7">The sequence shown here is derived from an EMBL/GenBank/DDBJ whole genome shotgun (WGS) entry which is preliminary data.</text>
</comment>
<dbReference type="Pfam" id="PF03016">
    <property type="entry name" value="Exostosin_GT47"/>
    <property type="match status" value="1"/>
</dbReference>
<gene>
    <name evidence="7" type="primary">g13167</name>
    <name evidence="7" type="ORF">VP750_LOCUS11684</name>
</gene>
<dbReference type="InterPro" id="IPR004263">
    <property type="entry name" value="Exostosin"/>
</dbReference>
<feature type="compositionally biased region" description="Polar residues" evidence="4">
    <location>
        <begin position="218"/>
        <end position="239"/>
    </location>
</feature>
<evidence type="ECO:0000259" key="6">
    <source>
        <dbReference type="Pfam" id="PF03016"/>
    </source>
</evidence>
<evidence type="ECO:0000256" key="5">
    <source>
        <dbReference type="SAM" id="SignalP"/>
    </source>
</evidence>
<evidence type="ECO:0000256" key="1">
    <source>
        <dbReference type="ARBA" id="ARBA00004323"/>
    </source>
</evidence>
<reference evidence="7 8" key="1">
    <citation type="submission" date="2024-06" db="EMBL/GenBank/DDBJ databases">
        <authorList>
            <person name="Kraege A."/>
            <person name="Thomma B."/>
        </authorList>
    </citation>
    <scope>NUCLEOTIDE SEQUENCE [LARGE SCALE GENOMIC DNA]</scope>
</reference>
<organism evidence="7 8">
    <name type="scientific">Coccomyxa viridis</name>
    <dbReference type="NCBI Taxonomy" id="1274662"/>
    <lineage>
        <taxon>Eukaryota</taxon>
        <taxon>Viridiplantae</taxon>
        <taxon>Chlorophyta</taxon>
        <taxon>core chlorophytes</taxon>
        <taxon>Trebouxiophyceae</taxon>
        <taxon>Trebouxiophyceae incertae sedis</taxon>
        <taxon>Coccomyxaceae</taxon>
        <taxon>Coccomyxa</taxon>
    </lineage>
</organism>
<proteinExistence type="inferred from homology"/>
<dbReference type="Proteomes" id="UP001497392">
    <property type="component" value="Unassembled WGS sequence"/>
</dbReference>
<dbReference type="PANTHER" id="PTHR11062">
    <property type="entry name" value="EXOSTOSIN HEPARAN SULFATE GLYCOSYLTRANSFERASE -RELATED"/>
    <property type="match status" value="1"/>
</dbReference>
<feature type="chain" id="PRO_5045273529" evidence="5">
    <location>
        <begin position="25"/>
        <end position="794"/>
    </location>
</feature>
<comment type="similarity">
    <text evidence="2">Belongs to the glycosyltransferase 47 family.</text>
</comment>
<feature type="compositionally biased region" description="Low complexity" evidence="4">
    <location>
        <begin position="107"/>
        <end position="117"/>
    </location>
</feature>
<feature type="region of interest" description="Disordered" evidence="4">
    <location>
        <begin position="210"/>
        <end position="239"/>
    </location>
</feature>
<evidence type="ECO:0000256" key="2">
    <source>
        <dbReference type="ARBA" id="ARBA00010271"/>
    </source>
</evidence>
<keyword evidence="5" id="KW-0732">Signal</keyword>
<evidence type="ECO:0000256" key="4">
    <source>
        <dbReference type="SAM" id="MobiDB-lite"/>
    </source>
</evidence>
<comment type="subcellular location">
    <subcellularLocation>
        <location evidence="1">Golgi apparatus membrane</location>
        <topology evidence="1">Single-pass type II membrane protein</topology>
    </subcellularLocation>
</comment>
<protein>
    <submittedName>
        <fullName evidence="7">G13167 protein</fullName>
    </submittedName>
</protein>
<dbReference type="InterPro" id="IPR040911">
    <property type="entry name" value="Exostosin_GT47"/>
</dbReference>
<sequence length="794" mass="86889">MKPTGAGALLLFACSLSCIRRGWCQNATLSLQTTDPYHRSSSGHGPVVPAQEGEISDDKQLADSLALLLATAMEINDTRSIIRMLPQQTVVTLPADPDLPASSTEGQQQLPQSQPSQVRNASTTAQLMQKLGAALPAAVSSTQPGAVLPIQGALPYGNTTAGGAFSQPATGQPGALVQSQTAEAAASANASTAGTLSSAAGRLLPAQAWQGYPEHNPSAHNTTGTDLYTSTGAAGQQQEAGVDLTRAELVRLPLPKPAVAKATSLAQAPAPGQPAVRGPGLILKKDTKARSREGEGLAGCKRDRNAPCKFFILDMSEIAVELGFPSCSVDRFVADPESGITLPNPALVPNFTRAQAPEGHDWIYPFTTQPHYQSQNAGPWYVYHTLKNSVNTVPTISQADAIYVYDYCYVMWALGDHHARGHWWLKDNYNPERKAGHYLLSAYRAVMGLPRWKRTGGRDFVFYHSHPGFEWDDLDVTTAYQETICNDFQWATMLAVEQGQRWRCRAYSPRSTVIVPYSSTESINSLPLKEGHEKETLLYFRGRCDTELLGNMGKLMRSVVVRNLREALPRGDQGPAEKAAPEINVCCHGQDAGDEVRCTDREFEQNRFATQQHRSLMQQMANSAFCLIMPGNSQSSQRLTEAFLTGCIPVFIGPPWHSLPLTQKVDYASAALFLNISMHVSGSSESPVAWWQYPELKMKAGLDPHTQDVDRYSPAWWYADVPETAIIPLRKLEAVLPYLRQMPDAWMEQKRQAVMKYRNLFIYTTAPQNEASASDALIDLMCSYARVGAFQGDS</sequence>
<evidence type="ECO:0000313" key="8">
    <source>
        <dbReference type="Proteomes" id="UP001497392"/>
    </source>
</evidence>
<evidence type="ECO:0000313" key="7">
    <source>
        <dbReference type="EMBL" id="CAL5229778.1"/>
    </source>
</evidence>
<feature type="domain" description="Exostosin GT47" evidence="6">
    <location>
        <begin position="371"/>
        <end position="675"/>
    </location>
</feature>
<name>A0ABP1GHN1_9CHLO</name>
<accession>A0ABP1GHN1</accession>
<keyword evidence="3" id="KW-0333">Golgi apparatus</keyword>